<protein>
    <submittedName>
        <fullName evidence="1">Uncharacterized protein</fullName>
    </submittedName>
</protein>
<accession>A0A098SAD1</accession>
<organism evidence="1 2">
    <name type="scientific">Phaeodactylibacter xiamenensis</name>
    <dbReference type="NCBI Taxonomy" id="1524460"/>
    <lineage>
        <taxon>Bacteria</taxon>
        <taxon>Pseudomonadati</taxon>
        <taxon>Bacteroidota</taxon>
        <taxon>Saprospiria</taxon>
        <taxon>Saprospirales</taxon>
        <taxon>Haliscomenobacteraceae</taxon>
        <taxon>Phaeodactylibacter</taxon>
    </lineage>
</organism>
<comment type="caution">
    <text evidence="1">The sequence shown here is derived from an EMBL/GenBank/DDBJ whole genome shotgun (WGS) entry which is preliminary data.</text>
</comment>
<name>A0A098SAD1_9BACT</name>
<dbReference type="EMBL" id="JPOS01000026">
    <property type="protein sequence ID" value="KGE88042.1"/>
    <property type="molecule type" value="Genomic_DNA"/>
</dbReference>
<proteinExistence type="predicted"/>
<dbReference type="RefSeq" id="WP_044220219.1">
    <property type="nucleotide sequence ID" value="NZ_JBKAGJ010000037.1"/>
</dbReference>
<dbReference type="AlphaFoldDB" id="A0A098SAD1"/>
<evidence type="ECO:0000313" key="1">
    <source>
        <dbReference type="EMBL" id="KGE88042.1"/>
    </source>
</evidence>
<dbReference type="Proteomes" id="UP000029736">
    <property type="component" value="Unassembled WGS sequence"/>
</dbReference>
<dbReference type="OrthoDB" id="770454at2"/>
<evidence type="ECO:0000313" key="2">
    <source>
        <dbReference type="Proteomes" id="UP000029736"/>
    </source>
</evidence>
<sequence>MSSLEIKGGILEMIANIDDVESLEELKKLVTEFIGNRVKSDTDFWDELSETEQAELEQAITESADPANHIIHDVVIQKYRQWLGRSFVPSVKA</sequence>
<gene>
    <name evidence="1" type="ORF">IX84_11650</name>
</gene>
<keyword evidence="2" id="KW-1185">Reference proteome</keyword>
<reference evidence="1 2" key="1">
    <citation type="journal article" date="2014" name="Int. J. Syst. Evol. Microbiol.">
        <title>Phaeodactylibacter xiamenensis gen. nov., sp. nov., a member of the family Saprospiraceae isolated from the marine alga Phaeodactylum tricornutum.</title>
        <authorList>
            <person name="Chen Z.Jr."/>
            <person name="Lei X."/>
            <person name="Lai Q."/>
            <person name="Li Y."/>
            <person name="Zhang B."/>
            <person name="Zhang J."/>
            <person name="Zhang H."/>
            <person name="Yang L."/>
            <person name="Zheng W."/>
            <person name="Tian Y."/>
            <person name="Yu Z."/>
            <person name="Xu H.Jr."/>
            <person name="Zheng T."/>
        </authorList>
    </citation>
    <scope>NUCLEOTIDE SEQUENCE [LARGE SCALE GENOMIC DNA]</scope>
    <source>
        <strain evidence="1 2">KD52</strain>
    </source>
</reference>